<dbReference type="Pfam" id="PF02954">
    <property type="entry name" value="HTH_8"/>
    <property type="match status" value="1"/>
</dbReference>
<feature type="domain" description="DNA binding HTH" evidence="1">
    <location>
        <begin position="5"/>
        <end position="42"/>
    </location>
</feature>
<dbReference type="InterPro" id="IPR002197">
    <property type="entry name" value="HTH_Fis"/>
</dbReference>
<accession>A0A8S5Q0T5</accession>
<dbReference type="SUPFAM" id="SSF46689">
    <property type="entry name" value="Homeodomain-like"/>
    <property type="match status" value="1"/>
</dbReference>
<dbReference type="Gene3D" id="1.10.10.60">
    <property type="entry name" value="Homeodomain-like"/>
    <property type="match status" value="1"/>
</dbReference>
<evidence type="ECO:0000259" key="1">
    <source>
        <dbReference type="Pfam" id="PF02954"/>
    </source>
</evidence>
<dbReference type="GO" id="GO:0043565">
    <property type="term" value="F:sequence-specific DNA binding"/>
    <property type="evidence" value="ECO:0007669"/>
    <property type="project" value="InterPro"/>
</dbReference>
<sequence length="45" mass="4949">MYTSFEKAKITAAIAHTGGNIIQAAKLLGISERALWAKRKKYGLK</sequence>
<organism evidence="2">
    <name type="scientific">Siphoviridae sp. ctOCb13</name>
    <dbReference type="NCBI Taxonomy" id="2825477"/>
    <lineage>
        <taxon>Viruses</taxon>
        <taxon>Duplodnaviria</taxon>
        <taxon>Heunggongvirae</taxon>
        <taxon>Uroviricota</taxon>
        <taxon>Caudoviricetes</taxon>
    </lineage>
</organism>
<dbReference type="InterPro" id="IPR009057">
    <property type="entry name" value="Homeodomain-like_sf"/>
</dbReference>
<proteinExistence type="predicted"/>
<name>A0A8S5Q0T5_9CAUD</name>
<dbReference type="EMBL" id="BK015555">
    <property type="protein sequence ID" value="DAE12600.1"/>
    <property type="molecule type" value="Genomic_DNA"/>
</dbReference>
<evidence type="ECO:0000313" key="2">
    <source>
        <dbReference type="EMBL" id="DAE12600.1"/>
    </source>
</evidence>
<dbReference type="PRINTS" id="PR01590">
    <property type="entry name" value="HTHFIS"/>
</dbReference>
<reference evidence="2" key="1">
    <citation type="journal article" date="2021" name="Proc. Natl. Acad. Sci. U.S.A.">
        <title>A Catalog of Tens of Thousands of Viruses from Human Metagenomes Reveals Hidden Associations with Chronic Diseases.</title>
        <authorList>
            <person name="Tisza M.J."/>
            <person name="Buck C.B."/>
        </authorList>
    </citation>
    <scope>NUCLEOTIDE SEQUENCE</scope>
    <source>
        <strain evidence="2">CtOCb13</strain>
    </source>
</reference>
<protein>
    <submittedName>
        <fullName evidence="2">Response regulator</fullName>
    </submittedName>
</protein>